<protein>
    <recommendedName>
        <fullName evidence="6">Peptidase M20 dimerisation domain-containing protein</fullName>
    </recommendedName>
</protein>
<evidence type="ECO:0000259" key="6">
    <source>
        <dbReference type="Pfam" id="PF07687"/>
    </source>
</evidence>
<dbReference type="SUPFAM" id="SSF55031">
    <property type="entry name" value="Bacterial exopeptidase dimerisation domain"/>
    <property type="match status" value="1"/>
</dbReference>
<accession>A0AAN9UBL6</accession>
<dbReference type="PANTHER" id="PTHR43808:SF14">
    <property type="entry name" value="PUTATIVE-RELATED"/>
    <property type="match status" value="1"/>
</dbReference>
<keyword evidence="4" id="KW-0378">Hydrolase</keyword>
<keyword evidence="3" id="KW-0479">Metal-binding</keyword>
<dbReference type="CDD" id="cd05652">
    <property type="entry name" value="M20_ArgE_DapE-like_fungal"/>
    <property type="match status" value="1"/>
</dbReference>
<reference evidence="7 8" key="1">
    <citation type="submission" date="2024-02" db="EMBL/GenBank/DDBJ databases">
        <title>De novo assembly and annotation of 12 fungi associated with fruit tree decline syndrome in Ontario, Canada.</title>
        <authorList>
            <person name="Sulman M."/>
            <person name="Ellouze W."/>
            <person name="Ilyukhin E."/>
        </authorList>
    </citation>
    <scope>NUCLEOTIDE SEQUENCE [LARGE SCALE GENOMIC DNA]</scope>
    <source>
        <strain evidence="7 8">M11/M66-122</strain>
    </source>
</reference>
<comment type="similarity">
    <text evidence="2">Belongs to the peptidase M20A family.</text>
</comment>
<feature type="domain" description="Peptidase M20 dimerisation" evidence="6">
    <location>
        <begin position="172"/>
        <end position="273"/>
    </location>
</feature>
<gene>
    <name evidence="7" type="ORF">SLS62_009939</name>
</gene>
<dbReference type="SUPFAM" id="SSF53187">
    <property type="entry name" value="Zn-dependent exopeptidases"/>
    <property type="match status" value="1"/>
</dbReference>
<dbReference type="Proteomes" id="UP001320420">
    <property type="component" value="Unassembled WGS sequence"/>
</dbReference>
<dbReference type="Pfam" id="PF07687">
    <property type="entry name" value="M20_dimer"/>
    <property type="match status" value="1"/>
</dbReference>
<evidence type="ECO:0000313" key="7">
    <source>
        <dbReference type="EMBL" id="KAK7745140.1"/>
    </source>
</evidence>
<dbReference type="GO" id="GO:0016787">
    <property type="term" value="F:hydrolase activity"/>
    <property type="evidence" value="ECO:0007669"/>
    <property type="project" value="UniProtKB-KW"/>
</dbReference>
<dbReference type="InterPro" id="IPR036264">
    <property type="entry name" value="Bact_exopeptidase_dim_dom"/>
</dbReference>
<dbReference type="PROSITE" id="PS00758">
    <property type="entry name" value="ARGE_DAPE_CPG2_1"/>
    <property type="match status" value="1"/>
</dbReference>
<dbReference type="PANTHER" id="PTHR43808">
    <property type="entry name" value="ACETYLORNITHINE DEACETYLASE"/>
    <property type="match status" value="1"/>
</dbReference>
<keyword evidence="8" id="KW-1185">Reference proteome</keyword>
<dbReference type="GO" id="GO:0046872">
    <property type="term" value="F:metal ion binding"/>
    <property type="evidence" value="ECO:0007669"/>
    <property type="project" value="UniProtKB-KW"/>
</dbReference>
<name>A0AAN9UBL6_9PEZI</name>
<sequence length="353" mass="38158">MSGSEEPARNHPAIQLLESLINIDSTSEREYEIGVFLERILRGLGYTAERIPITPGSSRHNVYAYLGERRQARVLLTSHMDTVPPHIPFSVDGDVIRGRGACDDLGPLVAQLYAVEELRAEGKLRGEGGDVSFLFVVGEEKGGPGMLAANDMGLTWEAGIFGEPTEGKLGKGHKGNLVFEVVAHGKACHSGYPHLGKSATLSLINALNDLSAVRWPESDLLGPSTLNIGKIEGGVGYNVLAASATALCSIRIAADLAGIKKTVSDVVAKHQPDVEVKFQFEYPETLLEWEFEGLEAAPMAYGTDVPRLRGDHRKVLYGPGSILVAHGKDECIGISEIMESIQVYKKLTLEFLK</sequence>
<evidence type="ECO:0000313" key="8">
    <source>
        <dbReference type="Proteomes" id="UP001320420"/>
    </source>
</evidence>
<dbReference type="AlphaFoldDB" id="A0AAN9UBL6"/>
<dbReference type="InterPro" id="IPR002933">
    <property type="entry name" value="Peptidase_M20"/>
</dbReference>
<evidence type="ECO:0000256" key="5">
    <source>
        <dbReference type="ARBA" id="ARBA00022833"/>
    </source>
</evidence>
<dbReference type="InterPro" id="IPR001261">
    <property type="entry name" value="ArgE/DapE_CS"/>
</dbReference>
<dbReference type="Pfam" id="PF01546">
    <property type="entry name" value="Peptidase_M20"/>
    <property type="match status" value="1"/>
</dbReference>
<dbReference type="InterPro" id="IPR011650">
    <property type="entry name" value="Peptidase_M20_dimer"/>
</dbReference>
<proteinExistence type="inferred from homology"/>
<evidence type="ECO:0000256" key="1">
    <source>
        <dbReference type="ARBA" id="ARBA00001947"/>
    </source>
</evidence>
<comment type="cofactor">
    <cofactor evidence="1">
        <name>Zn(2+)</name>
        <dbReference type="ChEBI" id="CHEBI:29105"/>
    </cofactor>
</comment>
<evidence type="ECO:0000256" key="3">
    <source>
        <dbReference type="ARBA" id="ARBA00022723"/>
    </source>
</evidence>
<evidence type="ECO:0000256" key="2">
    <source>
        <dbReference type="ARBA" id="ARBA00006247"/>
    </source>
</evidence>
<comment type="caution">
    <text evidence="7">The sequence shown here is derived from an EMBL/GenBank/DDBJ whole genome shotgun (WGS) entry which is preliminary data.</text>
</comment>
<keyword evidence="5" id="KW-0862">Zinc</keyword>
<dbReference type="EMBL" id="JAKJXP020000112">
    <property type="protein sequence ID" value="KAK7745140.1"/>
    <property type="molecule type" value="Genomic_DNA"/>
</dbReference>
<organism evidence="7 8">
    <name type="scientific">Diatrype stigma</name>
    <dbReference type="NCBI Taxonomy" id="117547"/>
    <lineage>
        <taxon>Eukaryota</taxon>
        <taxon>Fungi</taxon>
        <taxon>Dikarya</taxon>
        <taxon>Ascomycota</taxon>
        <taxon>Pezizomycotina</taxon>
        <taxon>Sordariomycetes</taxon>
        <taxon>Xylariomycetidae</taxon>
        <taxon>Xylariales</taxon>
        <taxon>Diatrypaceae</taxon>
        <taxon>Diatrype</taxon>
    </lineage>
</organism>
<dbReference type="Gene3D" id="3.30.70.360">
    <property type="match status" value="1"/>
</dbReference>
<evidence type="ECO:0000256" key="4">
    <source>
        <dbReference type="ARBA" id="ARBA00022801"/>
    </source>
</evidence>
<dbReference type="Gene3D" id="3.40.630.10">
    <property type="entry name" value="Zn peptidases"/>
    <property type="match status" value="1"/>
</dbReference>
<dbReference type="InterPro" id="IPR050072">
    <property type="entry name" value="Peptidase_M20A"/>
</dbReference>